<dbReference type="PANTHER" id="PTHR13958">
    <property type="entry name" value="CENTROSOME-ASSOCIATED PROTEIN 350"/>
    <property type="match status" value="1"/>
</dbReference>
<feature type="compositionally biased region" description="Basic residues" evidence="2">
    <location>
        <begin position="690"/>
        <end position="701"/>
    </location>
</feature>
<feature type="compositionally biased region" description="Polar residues" evidence="2">
    <location>
        <begin position="332"/>
        <end position="348"/>
    </location>
</feature>
<evidence type="ECO:0000256" key="1">
    <source>
        <dbReference type="SAM" id="Coils"/>
    </source>
</evidence>
<name>A0AA88XNT2_PINIB</name>
<dbReference type="PANTHER" id="PTHR13958:SF3">
    <property type="entry name" value="CAP-GLY DOMAIN-CONTAINING PROTEIN-RELATED"/>
    <property type="match status" value="1"/>
</dbReference>
<dbReference type="GO" id="GO:0008017">
    <property type="term" value="F:microtubule binding"/>
    <property type="evidence" value="ECO:0007669"/>
    <property type="project" value="InterPro"/>
</dbReference>
<feature type="region of interest" description="Disordered" evidence="2">
    <location>
        <begin position="328"/>
        <end position="373"/>
    </location>
</feature>
<gene>
    <name evidence="3" type="ORF">FSP39_024216</name>
</gene>
<comment type="caution">
    <text evidence="3">The sequence shown here is derived from an EMBL/GenBank/DDBJ whole genome shotgun (WGS) entry which is preliminary data.</text>
</comment>
<dbReference type="Proteomes" id="UP001186944">
    <property type="component" value="Unassembled WGS sequence"/>
</dbReference>
<evidence type="ECO:0000256" key="2">
    <source>
        <dbReference type="SAM" id="MobiDB-lite"/>
    </source>
</evidence>
<feature type="compositionally biased region" description="Basic and acidic residues" evidence="2">
    <location>
        <begin position="576"/>
        <end position="586"/>
    </location>
</feature>
<feature type="coiled-coil region" evidence="1">
    <location>
        <begin position="531"/>
        <end position="558"/>
    </location>
</feature>
<dbReference type="InterPro" id="IPR028750">
    <property type="entry name" value="CEP350/CC187"/>
</dbReference>
<feature type="compositionally biased region" description="Basic and acidic residues" evidence="2">
    <location>
        <begin position="640"/>
        <end position="667"/>
    </location>
</feature>
<evidence type="ECO:0000313" key="3">
    <source>
        <dbReference type="EMBL" id="KAK3088825.1"/>
    </source>
</evidence>
<feature type="compositionally biased region" description="Acidic residues" evidence="2">
    <location>
        <begin position="630"/>
        <end position="639"/>
    </location>
</feature>
<dbReference type="AlphaFoldDB" id="A0AA88XNT2"/>
<dbReference type="EMBL" id="VSWD01000011">
    <property type="protein sequence ID" value="KAK3088825.1"/>
    <property type="molecule type" value="Genomic_DNA"/>
</dbReference>
<keyword evidence="1" id="KW-0175">Coiled coil</keyword>
<feature type="region of interest" description="Disordered" evidence="2">
    <location>
        <begin position="391"/>
        <end position="410"/>
    </location>
</feature>
<keyword evidence="4" id="KW-1185">Reference proteome</keyword>
<dbReference type="GO" id="GO:0034453">
    <property type="term" value="P:microtubule anchoring"/>
    <property type="evidence" value="ECO:0007669"/>
    <property type="project" value="InterPro"/>
</dbReference>
<organism evidence="3 4">
    <name type="scientific">Pinctada imbricata</name>
    <name type="common">Atlantic pearl-oyster</name>
    <name type="synonym">Pinctada martensii</name>
    <dbReference type="NCBI Taxonomy" id="66713"/>
    <lineage>
        <taxon>Eukaryota</taxon>
        <taxon>Metazoa</taxon>
        <taxon>Spiralia</taxon>
        <taxon>Lophotrochozoa</taxon>
        <taxon>Mollusca</taxon>
        <taxon>Bivalvia</taxon>
        <taxon>Autobranchia</taxon>
        <taxon>Pteriomorphia</taxon>
        <taxon>Pterioida</taxon>
        <taxon>Pterioidea</taxon>
        <taxon>Pteriidae</taxon>
        <taxon>Pinctada</taxon>
    </lineage>
</organism>
<feature type="compositionally biased region" description="Basic and acidic residues" evidence="2">
    <location>
        <begin position="618"/>
        <end position="629"/>
    </location>
</feature>
<feature type="compositionally biased region" description="Low complexity" evidence="2">
    <location>
        <begin position="349"/>
        <end position="361"/>
    </location>
</feature>
<proteinExistence type="predicted"/>
<feature type="region of interest" description="Disordered" evidence="2">
    <location>
        <begin position="201"/>
        <end position="252"/>
    </location>
</feature>
<feature type="region of interest" description="Disordered" evidence="2">
    <location>
        <begin position="559"/>
        <end position="708"/>
    </location>
</feature>
<feature type="compositionally biased region" description="Basic and acidic residues" evidence="2">
    <location>
        <begin position="232"/>
        <end position="252"/>
    </location>
</feature>
<feature type="compositionally biased region" description="Basic and acidic residues" evidence="2">
    <location>
        <begin position="680"/>
        <end position="689"/>
    </location>
</feature>
<accession>A0AA88XNT2</accession>
<reference evidence="3" key="1">
    <citation type="submission" date="2019-08" db="EMBL/GenBank/DDBJ databases">
        <title>The improved chromosome-level genome for the pearl oyster Pinctada fucata martensii using PacBio sequencing and Hi-C.</title>
        <authorList>
            <person name="Zheng Z."/>
        </authorList>
    </citation>
    <scope>NUCLEOTIDE SEQUENCE</scope>
    <source>
        <strain evidence="3">ZZ-2019</strain>
        <tissue evidence="3">Adductor muscle</tissue>
    </source>
</reference>
<sequence>MYTELEIAVCGGLRIHQEIRHACCNYTLHRCRLTDHLGCCAAGRLPILWFTDRPIPGLSQTDPESQFHDAISSITLYNLHASLQKFNGKILIIISLPEIEQKDDLSEAWQSVGKAKADLRRIEHRLGEFDHAHLPPPPRLNETVETSITDYFADHNETYDIDVLPAGLLDRYGRTSHSRTRHRLPPRKISRLDDKYAYMMEPGDMPTEQRMDPPGASVIPDKRPRATGASAGKKEKEKLRDKKSDRAKVTSPKRVDFHDRLTYKEVNSDGQAGLNDYNGKDTWGIHDNDNTTQTTMTDSRAIRETEIRFLNNDLTNNNLEDDVRWGRGAPSSHDNPNRLTHVSVTVPGTTRTTSSSSRTTSAGANPGPSSNQITHAVSRVNHVTDMNHKWENMSNDSAHSDDGPTTKLRRTVKDIQDPDGLAKIKAAIRKQQEKRTPSANDGKDDEVYSVGGIPGEMNNHDHSPPRHLIHNDYDPLQPSRNDLPPPLGAEGHCKVRKVAAGPPTPTYKGFSETEVKYKYSDYRPPKVMDWRKREKKKKAELKLQQKKAELMYNEIQNEVESKPRKKMTRVVAGGVKKPDKQPKKDIITTSSWRAGQELILRELGPVKGVRRSSQTSDHMSDKNSLPHDREDEDDDYMVGDDDREHRTATSVELERAKALSEEARKVLTDLQLGGSEDDGEGRGKENDAARRRKPAVKRKAPKPSGKFI</sequence>
<protein>
    <submittedName>
        <fullName evidence="3">Uncharacterized protein</fullName>
    </submittedName>
</protein>
<dbReference type="GO" id="GO:0005813">
    <property type="term" value="C:centrosome"/>
    <property type="evidence" value="ECO:0007669"/>
    <property type="project" value="InterPro"/>
</dbReference>
<evidence type="ECO:0000313" key="4">
    <source>
        <dbReference type="Proteomes" id="UP001186944"/>
    </source>
</evidence>